<evidence type="ECO:0000313" key="10">
    <source>
        <dbReference type="Proteomes" id="UP000308133"/>
    </source>
</evidence>
<dbReference type="Pfam" id="PF00022">
    <property type="entry name" value="Actin"/>
    <property type="match status" value="1"/>
</dbReference>
<evidence type="ECO:0000256" key="1">
    <source>
        <dbReference type="ARBA" id="ARBA00004496"/>
    </source>
</evidence>
<comment type="similarity">
    <text evidence="2">Belongs to the actin family. ARP6 subfamily.</text>
</comment>
<dbReference type="GO" id="GO:0005634">
    <property type="term" value="C:nucleus"/>
    <property type="evidence" value="ECO:0007669"/>
    <property type="project" value="UniProtKB-ARBA"/>
</dbReference>
<gene>
    <name evidence="9" type="ORF">C1H76_8712</name>
</gene>
<feature type="region of interest" description="Disordered" evidence="8">
    <location>
        <begin position="156"/>
        <end position="186"/>
    </location>
</feature>
<evidence type="ECO:0000256" key="7">
    <source>
        <dbReference type="ARBA" id="ARBA00073820"/>
    </source>
</evidence>
<evidence type="ECO:0000256" key="8">
    <source>
        <dbReference type="SAM" id="MobiDB-lite"/>
    </source>
</evidence>
<dbReference type="AlphaFoldDB" id="A0A4U7AVT5"/>
<evidence type="ECO:0000256" key="6">
    <source>
        <dbReference type="ARBA" id="ARBA00063309"/>
    </source>
</evidence>
<dbReference type="EMBL" id="PTQR01000119">
    <property type="protein sequence ID" value="TKX19177.1"/>
    <property type="molecule type" value="Genomic_DNA"/>
</dbReference>
<feature type="compositionally biased region" description="Pro residues" evidence="8">
    <location>
        <begin position="158"/>
        <end position="177"/>
    </location>
</feature>
<dbReference type="CDD" id="cd10210">
    <property type="entry name" value="ASKHA_NBD_Arp6"/>
    <property type="match status" value="1"/>
</dbReference>
<dbReference type="SUPFAM" id="SSF53067">
    <property type="entry name" value="Actin-like ATPase domain"/>
    <property type="match status" value="2"/>
</dbReference>
<comment type="subcellular location">
    <subcellularLocation>
        <location evidence="1">Cytoplasm</location>
    </subcellularLocation>
</comment>
<keyword evidence="4" id="KW-0963">Cytoplasm</keyword>
<name>A0A4U7AVT5_9PEZI</name>
<sequence>MARETPTAPPPSGEIQSQTLVVDPGAYTIKAGLVPTHDAETEPECHVIPNCMARSRTKHTYIGSSLSQCNDFGEMQFKRPVERGYIVNWDLERAIFEHEFFDPKAKLYCDPASTNLILAETPTAPSALSSNADQIIFEEFSFATAYRATGPSLNSLNPLPPSLAPSTQPSPPSPPSPTAMSLDHPSPQPSLPIEIMLLIDTSHSHTTITPLLRGSPISRAVRRLDIGGKHISNHLASLISLRHFSLIDEPHIVSQIKEDACFVSTDFANDLDRTWRGTRSDRRVPTPDIVAEYVLPDYEVLKRGYMRRPGGVDPSTVIAAAAPPPPEREEAFPLSNERFTPPELLFSPLDVGLQQSGLPDTIMQSLAQVPEALWQGLLGNIVVVGGNALMPGFVERLEKEVRMLAPAELEVRVARATDPVGATWRGGRVLAGREEWLGRMVVGREEYFEYGEGWVRRQFAGRRWPSKAGEEGTET</sequence>
<protein>
    <recommendedName>
        <fullName evidence="3">Actin-like protein ARP6</fullName>
    </recommendedName>
    <alternativeName>
        <fullName evidence="7">Actin-like protein arp6</fullName>
    </alternativeName>
</protein>
<comment type="function">
    <text evidence="5">Component of the SWR1 complex which mediates the ATP-dependent exchange of histone H2A for the H2A variant HZT1 leading to transcriptional regulation of selected genes by chromatin remodeling. Involved in chromosome stability.</text>
</comment>
<proteinExistence type="inferred from homology"/>
<dbReference type="Gene3D" id="3.30.420.40">
    <property type="match status" value="2"/>
</dbReference>
<dbReference type="InterPro" id="IPR043129">
    <property type="entry name" value="ATPase_NBD"/>
</dbReference>
<dbReference type="GO" id="GO:0005737">
    <property type="term" value="C:cytoplasm"/>
    <property type="evidence" value="ECO:0007669"/>
    <property type="project" value="UniProtKB-SubCell"/>
</dbReference>
<organism evidence="9 10">
    <name type="scientific">Elsinoe australis</name>
    <dbReference type="NCBI Taxonomy" id="40998"/>
    <lineage>
        <taxon>Eukaryota</taxon>
        <taxon>Fungi</taxon>
        <taxon>Dikarya</taxon>
        <taxon>Ascomycota</taxon>
        <taxon>Pezizomycotina</taxon>
        <taxon>Dothideomycetes</taxon>
        <taxon>Dothideomycetidae</taxon>
        <taxon>Myriangiales</taxon>
        <taxon>Elsinoaceae</taxon>
        <taxon>Elsinoe</taxon>
    </lineage>
</organism>
<dbReference type="FunFam" id="3.90.640.10:FF:000014">
    <property type="entry name" value="Putative actin-related protein 6"/>
    <property type="match status" value="1"/>
</dbReference>
<dbReference type="Proteomes" id="UP000308133">
    <property type="component" value="Unassembled WGS sequence"/>
</dbReference>
<dbReference type="SMART" id="SM00268">
    <property type="entry name" value="ACTIN"/>
    <property type="match status" value="1"/>
</dbReference>
<dbReference type="PANTHER" id="PTHR11937">
    <property type="entry name" value="ACTIN"/>
    <property type="match status" value="1"/>
</dbReference>
<comment type="subunit">
    <text evidence="6">Component of the SWR1 chromatin remodeling complex.</text>
</comment>
<comment type="caution">
    <text evidence="9">The sequence shown here is derived from an EMBL/GenBank/DDBJ whole genome shotgun (WGS) entry which is preliminary data.</text>
</comment>
<evidence type="ECO:0000256" key="5">
    <source>
        <dbReference type="ARBA" id="ARBA00025222"/>
    </source>
</evidence>
<dbReference type="InterPro" id="IPR004000">
    <property type="entry name" value="Actin"/>
</dbReference>
<dbReference type="Gene3D" id="3.90.640.10">
    <property type="entry name" value="Actin, Chain A, domain 4"/>
    <property type="match status" value="1"/>
</dbReference>
<evidence type="ECO:0000256" key="4">
    <source>
        <dbReference type="ARBA" id="ARBA00022490"/>
    </source>
</evidence>
<evidence type="ECO:0000256" key="3">
    <source>
        <dbReference type="ARBA" id="ARBA00018633"/>
    </source>
</evidence>
<evidence type="ECO:0000256" key="2">
    <source>
        <dbReference type="ARBA" id="ARBA00005665"/>
    </source>
</evidence>
<accession>A0A4U7AVT5</accession>
<evidence type="ECO:0000313" key="9">
    <source>
        <dbReference type="EMBL" id="TKX19177.1"/>
    </source>
</evidence>
<reference evidence="9 10" key="1">
    <citation type="submission" date="2018-02" db="EMBL/GenBank/DDBJ databases">
        <title>Draft genome sequences of Elsinoe sp., causing black scab on jojoba.</title>
        <authorList>
            <person name="Stodart B."/>
            <person name="Jeffress S."/>
            <person name="Ash G."/>
            <person name="Arun Chinnappa K."/>
        </authorList>
    </citation>
    <scope>NUCLEOTIDE SEQUENCE [LARGE SCALE GENOMIC DNA]</scope>
    <source>
        <strain evidence="9 10">Hillstone_2</strain>
    </source>
</reference>